<dbReference type="AlphaFoldDB" id="A0A0K2UQM0"/>
<proteinExistence type="predicted"/>
<reference evidence="1" key="1">
    <citation type="submission" date="2014-05" db="EMBL/GenBank/DDBJ databases">
        <authorList>
            <person name="Chronopoulou M."/>
        </authorList>
    </citation>
    <scope>NUCLEOTIDE SEQUENCE</scope>
    <source>
        <tissue evidence="1">Whole organism</tissue>
    </source>
</reference>
<accession>A0A0K2UQM0</accession>
<dbReference type="EMBL" id="HACA01022984">
    <property type="protein sequence ID" value="CDW40345.1"/>
    <property type="molecule type" value="Transcribed_RNA"/>
</dbReference>
<name>A0A0K2UQM0_LEPSM</name>
<sequence length="33" mass="3929">MFCAPNTNFHLDFEIYFISSVNKLLKTLHKLRS</sequence>
<evidence type="ECO:0000313" key="1">
    <source>
        <dbReference type="EMBL" id="CDW40345.1"/>
    </source>
</evidence>
<protein>
    <submittedName>
        <fullName evidence="1">Uncharacterized protein</fullName>
    </submittedName>
</protein>
<organism evidence="1">
    <name type="scientific">Lepeophtheirus salmonis</name>
    <name type="common">Salmon louse</name>
    <name type="synonym">Caligus salmonis</name>
    <dbReference type="NCBI Taxonomy" id="72036"/>
    <lineage>
        <taxon>Eukaryota</taxon>
        <taxon>Metazoa</taxon>
        <taxon>Ecdysozoa</taxon>
        <taxon>Arthropoda</taxon>
        <taxon>Crustacea</taxon>
        <taxon>Multicrustacea</taxon>
        <taxon>Hexanauplia</taxon>
        <taxon>Copepoda</taxon>
        <taxon>Siphonostomatoida</taxon>
        <taxon>Caligidae</taxon>
        <taxon>Lepeophtheirus</taxon>
    </lineage>
</organism>